<dbReference type="EMBL" id="JAPDMQ010000019">
    <property type="protein sequence ID" value="KAK0540104.1"/>
    <property type="molecule type" value="Genomic_DNA"/>
</dbReference>
<evidence type="ECO:0000256" key="6">
    <source>
        <dbReference type="PIRSR" id="PIRSR601461-2"/>
    </source>
</evidence>
<keyword evidence="3 7" id="KW-0064">Aspartyl protease</keyword>
<dbReference type="AlphaFoldDB" id="A0AAN6GGF0"/>
<feature type="chain" id="PRO_5042996898" description="Peptidase A1 domain-containing protein" evidence="9">
    <location>
        <begin position="22"/>
        <end position="568"/>
    </location>
</feature>
<dbReference type="PANTHER" id="PTHR47966">
    <property type="entry name" value="BETA-SITE APP-CLEAVING ENZYME, ISOFORM A-RELATED"/>
    <property type="match status" value="1"/>
</dbReference>
<dbReference type="PROSITE" id="PS51767">
    <property type="entry name" value="PEPTIDASE_A1"/>
    <property type="match status" value="1"/>
</dbReference>
<feature type="compositionally biased region" description="Low complexity" evidence="8">
    <location>
        <begin position="91"/>
        <end position="103"/>
    </location>
</feature>
<dbReference type="GO" id="GO:0004190">
    <property type="term" value="F:aspartic-type endopeptidase activity"/>
    <property type="evidence" value="ECO:0007669"/>
    <property type="project" value="UniProtKB-KW"/>
</dbReference>
<sequence>MRISAAALLLASSQAVALAAAASVGARSDDGAHPQPVVRRTESGKGIKLPLYTRQPPTERSPNSVLEDARRQRQRILNRYGNKKDKKQQQQKKSSSSSSSSSASEEKRGTVAIVDYGPDSFYFAQIALGTPPQLLDISLDTGSSDFWVADSECNSSACQGAIPFDENASTSLVRSNTPWSIEYGKGSASGVLAADTVSFAGYTVMNSTFALATQVSDVLNPPISGLIGLAWKSLATTGATPFWQAVVESGDVKDQVFSFQLARNLDNADLYSNDEIILNEGGIFTLGELDSDQYDGSITWHTVPNQFIQRAGYWAIALQSITLQGRTANTNGNFAVIDTGTTLIAGPSNLVAAFYDLIPNSQPIDGGFYVFPCETSVQLSFTFDGATYDVNPRDFNFGSVGQGYCVGSLFEENLGQGAPSFIVGATFLKNVFSAYRYNPPAVGFAKLKNGQAQLLPIPSGATNTAAPIASTRGPATGTPTTVPGLLPTQTSAIDGSPTGLSGGQGLPDPSVMGGMGPSTTFSLQTQPSSGSGGSSGGNGNNASGAGRLVAGSSALAAALVAGAAVFLL</sequence>
<evidence type="ECO:0000256" key="7">
    <source>
        <dbReference type="RuleBase" id="RU000454"/>
    </source>
</evidence>
<feature type="compositionally biased region" description="Polar residues" evidence="8">
    <location>
        <begin position="55"/>
        <end position="64"/>
    </location>
</feature>
<protein>
    <recommendedName>
        <fullName evidence="10">Peptidase A1 domain-containing protein</fullName>
    </recommendedName>
</protein>
<proteinExistence type="inferred from homology"/>
<feature type="active site" evidence="5">
    <location>
        <position position="338"/>
    </location>
</feature>
<dbReference type="Pfam" id="PF00026">
    <property type="entry name" value="Asp"/>
    <property type="match status" value="1"/>
</dbReference>
<feature type="domain" description="Peptidase A1" evidence="10">
    <location>
        <begin position="122"/>
        <end position="445"/>
    </location>
</feature>
<accession>A0AAN6GGF0</accession>
<dbReference type="PRINTS" id="PR00792">
    <property type="entry name" value="PEPSIN"/>
</dbReference>
<dbReference type="InterPro" id="IPR001969">
    <property type="entry name" value="Aspartic_peptidase_AS"/>
</dbReference>
<evidence type="ECO:0000256" key="3">
    <source>
        <dbReference type="ARBA" id="ARBA00022750"/>
    </source>
</evidence>
<keyword evidence="9" id="KW-0732">Signal</keyword>
<feature type="region of interest" description="Disordered" evidence="8">
    <location>
        <begin position="25"/>
        <end position="107"/>
    </location>
</feature>
<reference evidence="11" key="1">
    <citation type="journal article" date="2023" name="PhytoFront">
        <title>Draft Genome Resources of Seven Strains of Tilletia horrida, Causal Agent of Kernel Smut of Rice.</title>
        <authorList>
            <person name="Khanal S."/>
            <person name="Antony Babu S."/>
            <person name="Zhou X.G."/>
        </authorList>
    </citation>
    <scope>NUCLEOTIDE SEQUENCE</scope>
    <source>
        <strain evidence="11">TX3</strain>
    </source>
</reference>
<feature type="compositionally biased region" description="Polar residues" evidence="8">
    <location>
        <begin position="517"/>
        <end position="527"/>
    </location>
</feature>
<evidence type="ECO:0000313" key="12">
    <source>
        <dbReference type="Proteomes" id="UP001176521"/>
    </source>
</evidence>
<dbReference type="CDD" id="cd05471">
    <property type="entry name" value="pepsin_like"/>
    <property type="match status" value="1"/>
</dbReference>
<feature type="compositionally biased region" description="Gly residues" evidence="8">
    <location>
        <begin position="530"/>
        <end position="539"/>
    </location>
</feature>
<feature type="active site" evidence="5">
    <location>
        <position position="140"/>
    </location>
</feature>
<comment type="similarity">
    <text evidence="1 7">Belongs to the peptidase A1 family.</text>
</comment>
<name>A0AAN6GGF0_9BASI</name>
<evidence type="ECO:0000256" key="9">
    <source>
        <dbReference type="SAM" id="SignalP"/>
    </source>
</evidence>
<dbReference type="PANTHER" id="PTHR47966:SF57">
    <property type="entry name" value="PEPTIDASE A1 DOMAIN-CONTAINING PROTEIN"/>
    <property type="match status" value="1"/>
</dbReference>
<gene>
    <name evidence="11" type="ORF">OC842_000678</name>
</gene>
<feature type="disulfide bond" evidence="6">
    <location>
        <begin position="153"/>
        <end position="158"/>
    </location>
</feature>
<dbReference type="InterPro" id="IPR033121">
    <property type="entry name" value="PEPTIDASE_A1"/>
</dbReference>
<evidence type="ECO:0000256" key="5">
    <source>
        <dbReference type="PIRSR" id="PIRSR601461-1"/>
    </source>
</evidence>
<evidence type="ECO:0000256" key="8">
    <source>
        <dbReference type="SAM" id="MobiDB-lite"/>
    </source>
</evidence>
<dbReference type="PROSITE" id="PS00141">
    <property type="entry name" value="ASP_PROTEASE"/>
    <property type="match status" value="1"/>
</dbReference>
<evidence type="ECO:0000256" key="2">
    <source>
        <dbReference type="ARBA" id="ARBA00022670"/>
    </source>
</evidence>
<dbReference type="FunFam" id="2.40.70.10:FF:000115">
    <property type="entry name" value="Lysosomal aspartic protease"/>
    <property type="match status" value="1"/>
</dbReference>
<keyword evidence="12" id="KW-1185">Reference proteome</keyword>
<feature type="region of interest" description="Disordered" evidence="8">
    <location>
        <begin position="491"/>
        <end position="539"/>
    </location>
</feature>
<keyword evidence="2 7" id="KW-0645">Protease</keyword>
<comment type="caution">
    <text evidence="11">The sequence shown here is derived from an EMBL/GenBank/DDBJ whole genome shotgun (WGS) entry which is preliminary data.</text>
</comment>
<organism evidence="11 12">
    <name type="scientific">Tilletia horrida</name>
    <dbReference type="NCBI Taxonomy" id="155126"/>
    <lineage>
        <taxon>Eukaryota</taxon>
        <taxon>Fungi</taxon>
        <taxon>Dikarya</taxon>
        <taxon>Basidiomycota</taxon>
        <taxon>Ustilaginomycotina</taxon>
        <taxon>Exobasidiomycetes</taxon>
        <taxon>Tilletiales</taxon>
        <taxon>Tilletiaceae</taxon>
        <taxon>Tilletia</taxon>
    </lineage>
</organism>
<evidence type="ECO:0000256" key="4">
    <source>
        <dbReference type="ARBA" id="ARBA00022801"/>
    </source>
</evidence>
<dbReference type="InterPro" id="IPR021109">
    <property type="entry name" value="Peptidase_aspartic_dom_sf"/>
</dbReference>
<evidence type="ECO:0000256" key="1">
    <source>
        <dbReference type="ARBA" id="ARBA00007447"/>
    </source>
</evidence>
<evidence type="ECO:0000259" key="10">
    <source>
        <dbReference type="PROSITE" id="PS51767"/>
    </source>
</evidence>
<dbReference type="GO" id="GO:0006508">
    <property type="term" value="P:proteolysis"/>
    <property type="evidence" value="ECO:0007669"/>
    <property type="project" value="UniProtKB-KW"/>
</dbReference>
<dbReference type="InterPro" id="IPR034164">
    <property type="entry name" value="Pepsin-like_dom"/>
</dbReference>
<keyword evidence="4 7" id="KW-0378">Hydrolase</keyword>
<dbReference type="InterPro" id="IPR001461">
    <property type="entry name" value="Aspartic_peptidase_A1"/>
</dbReference>
<dbReference type="Gene3D" id="2.40.70.10">
    <property type="entry name" value="Acid Proteases"/>
    <property type="match status" value="2"/>
</dbReference>
<evidence type="ECO:0000313" key="11">
    <source>
        <dbReference type="EMBL" id="KAK0540104.1"/>
    </source>
</evidence>
<feature type="signal peptide" evidence="9">
    <location>
        <begin position="1"/>
        <end position="21"/>
    </location>
</feature>
<keyword evidence="6" id="KW-1015">Disulfide bond</keyword>
<dbReference type="Proteomes" id="UP001176521">
    <property type="component" value="Unassembled WGS sequence"/>
</dbReference>
<dbReference type="SUPFAM" id="SSF50630">
    <property type="entry name" value="Acid proteases"/>
    <property type="match status" value="1"/>
</dbReference>